<organism evidence="2 3">
    <name type="scientific">Rhizobium viscosum</name>
    <name type="common">Arthrobacter viscosus</name>
    <dbReference type="NCBI Taxonomy" id="1673"/>
    <lineage>
        <taxon>Bacteria</taxon>
        <taxon>Pseudomonadati</taxon>
        <taxon>Pseudomonadota</taxon>
        <taxon>Alphaproteobacteria</taxon>
        <taxon>Hyphomicrobiales</taxon>
        <taxon>Rhizobiaceae</taxon>
        <taxon>Rhizobium/Agrobacterium group</taxon>
        <taxon>Rhizobium</taxon>
    </lineage>
</organism>
<feature type="chain" id="PRO_5046423199" evidence="1">
    <location>
        <begin position="24"/>
        <end position="110"/>
    </location>
</feature>
<evidence type="ECO:0000256" key="1">
    <source>
        <dbReference type="SAM" id="SignalP"/>
    </source>
</evidence>
<name>A0ABR9IJX1_RHIVS</name>
<feature type="signal peptide" evidence="1">
    <location>
        <begin position="1"/>
        <end position="23"/>
    </location>
</feature>
<evidence type="ECO:0000313" key="2">
    <source>
        <dbReference type="EMBL" id="MBE1503475.1"/>
    </source>
</evidence>
<accession>A0ABR9IJX1</accession>
<keyword evidence="1" id="KW-0732">Signal</keyword>
<dbReference type="RefSeq" id="WP_246517105.1">
    <property type="nucleotide sequence ID" value="NZ_BAAAVL010000003.1"/>
</dbReference>
<dbReference type="Proteomes" id="UP000620262">
    <property type="component" value="Unassembled WGS sequence"/>
</dbReference>
<dbReference type="EMBL" id="JADBEC010000001">
    <property type="protein sequence ID" value="MBE1503475.1"/>
    <property type="molecule type" value="Genomic_DNA"/>
</dbReference>
<gene>
    <name evidence="2" type="ORF">H4W29_000656</name>
</gene>
<protein>
    <submittedName>
        <fullName evidence="2">Ni/Co efflux regulator RcnB</fullName>
    </submittedName>
</protein>
<evidence type="ECO:0000313" key="3">
    <source>
        <dbReference type="Proteomes" id="UP000620262"/>
    </source>
</evidence>
<sequence>MRKLLSALAAVVLAASFAPPLNAAPILVPRAEQVQIGNVEQVRHRGHRHWRADRHWNHRYAYRSCRYYGRCYRYPRYGYRYPRYYDRDYYGYGDYYGYRPRSGVTLYFRF</sequence>
<keyword evidence="3" id="KW-1185">Reference proteome</keyword>
<proteinExistence type="predicted"/>
<reference evidence="2 3" key="1">
    <citation type="submission" date="2020-10" db="EMBL/GenBank/DDBJ databases">
        <title>Sequencing the genomes of 1000 actinobacteria strains.</title>
        <authorList>
            <person name="Klenk H.-P."/>
        </authorList>
    </citation>
    <scope>NUCLEOTIDE SEQUENCE [LARGE SCALE GENOMIC DNA]</scope>
    <source>
        <strain evidence="2 3">DSM 7307</strain>
    </source>
</reference>
<comment type="caution">
    <text evidence="2">The sequence shown here is derived from an EMBL/GenBank/DDBJ whole genome shotgun (WGS) entry which is preliminary data.</text>
</comment>